<feature type="domain" description="PDZ" evidence="10">
    <location>
        <begin position="225"/>
        <end position="278"/>
    </location>
</feature>
<evidence type="ECO:0000256" key="9">
    <source>
        <dbReference type="SAM" id="MobiDB-lite"/>
    </source>
</evidence>
<dbReference type="Proteomes" id="UP000681425">
    <property type="component" value="Chromosome"/>
</dbReference>
<keyword evidence="12" id="KW-1185">Reference proteome</keyword>
<evidence type="ECO:0000256" key="8">
    <source>
        <dbReference type="ARBA" id="ARBA00023136"/>
    </source>
</evidence>
<dbReference type="Gene3D" id="2.30.30.830">
    <property type="match status" value="1"/>
</dbReference>
<evidence type="ECO:0000313" key="12">
    <source>
        <dbReference type="Proteomes" id="UP000681425"/>
    </source>
</evidence>
<dbReference type="Gene3D" id="2.30.42.10">
    <property type="match status" value="1"/>
</dbReference>
<proteinExistence type="predicted"/>
<dbReference type="KEGG" id="spph:KFK14_10200"/>
<dbReference type="GO" id="GO:0015031">
    <property type="term" value="P:protein transport"/>
    <property type="evidence" value="ECO:0007669"/>
    <property type="project" value="UniProtKB-KW"/>
</dbReference>
<keyword evidence="5" id="KW-0812">Transmembrane</keyword>
<evidence type="ECO:0000256" key="3">
    <source>
        <dbReference type="ARBA" id="ARBA00022475"/>
    </source>
</evidence>
<accession>A0A975KAB8</accession>
<dbReference type="Pfam" id="PF11356">
    <property type="entry name" value="T2SSC"/>
    <property type="match status" value="1"/>
</dbReference>
<keyword evidence="3" id="KW-1003">Cell membrane</keyword>
<evidence type="ECO:0000256" key="7">
    <source>
        <dbReference type="ARBA" id="ARBA00022989"/>
    </source>
</evidence>
<dbReference type="SUPFAM" id="SSF50156">
    <property type="entry name" value="PDZ domain-like"/>
    <property type="match status" value="1"/>
</dbReference>
<keyword evidence="2" id="KW-0813">Transport</keyword>
<keyword evidence="6" id="KW-0653">Protein transport</keyword>
<evidence type="ECO:0000256" key="2">
    <source>
        <dbReference type="ARBA" id="ARBA00022448"/>
    </source>
</evidence>
<keyword evidence="8" id="KW-0472">Membrane</keyword>
<evidence type="ECO:0000256" key="1">
    <source>
        <dbReference type="ARBA" id="ARBA00004533"/>
    </source>
</evidence>
<dbReference type="SMART" id="SM00228">
    <property type="entry name" value="PDZ"/>
    <property type="match status" value="1"/>
</dbReference>
<reference evidence="11" key="1">
    <citation type="submission" date="2021-04" db="EMBL/GenBank/DDBJ databases">
        <title>Isolation of p-tert-butylphenol degrading bacteria Sphingobium phenoxybenzoativorans Tas13 from active sludge.</title>
        <authorList>
            <person name="Li Y."/>
        </authorList>
    </citation>
    <scope>NUCLEOTIDE SEQUENCE</scope>
    <source>
        <strain evidence="11">Tas13</strain>
    </source>
</reference>
<keyword evidence="7" id="KW-1133">Transmembrane helix</keyword>
<dbReference type="RefSeq" id="WP_212610705.1">
    <property type="nucleotide sequence ID" value="NZ_CP073910.1"/>
</dbReference>
<dbReference type="AlphaFoldDB" id="A0A975KAB8"/>
<evidence type="ECO:0000256" key="6">
    <source>
        <dbReference type="ARBA" id="ARBA00022927"/>
    </source>
</evidence>
<dbReference type="Pfam" id="PF13180">
    <property type="entry name" value="PDZ_2"/>
    <property type="match status" value="1"/>
</dbReference>
<name>A0A975KAB8_9SPHN</name>
<dbReference type="InterPro" id="IPR036034">
    <property type="entry name" value="PDZ_sf"/>
</dbReference>
<evidence type="ECO:0000259" key="10">
    <source>
        <dbReference type="PROSITE" id="PS50106"/>
    </source>
</evidence>
<evidence type="ECO:0000313" key="11">
    <source>
        <dbReference type="EMBL" id="QUT07716.1"/>
    </source>
</evidence>
<protein>
    <submittedName>
        <fullName evidence="11">PDZ domain-containing protein</fullName>
    </submittedName>
</protein>
<dbReference type="InterPro" id="IPR001478">
    <property type="entry name" value="PDZ"/>
</dbReference>
<feature type="region of interest" description="Disordered" evidence="9">
    <location>
        <begin position="166"/>
        <end position="197"/>
    </location>
</feature>
<organism evidence="11 12">
    <name type="scientific">Sphingobium phenoxybenzoativorans</name>
    <dbReference type="NCBI Taxonomy" id="1592790"/>
    <lineage>
        <taxon>Bacteria</taxon>
        <taxon>Pseudomonadati</taxon>
        <taxon>Pseudomonadota</taxon>
        <taxon>Alphaproteobacteria</taxon>
        <taxon>Sphingomonadales</taxon>
        <taxon>Sphingomonadaceae</taxon>
        <taxon>Sphingobium</taxon>
    </lineage>
</organism>
<evidence type="ECO:0000256" key="4">
    <source>
        <dbReference type="ARBA" id="ARBA00022519"/>
    </source>
</evidence>
<keyword evidence="4" id="KW-0997">Cell inner membrane</keyword>
<dbReference type="PROSITE" id="PS50106">
    <property type="entry name" value="PDZ"/>
    <property type="match status" value="1"/>
</dbReference>
<dbReference type="GO" id="GO:0005886">
    <property type="term" value="C:plasma membrane"/>
    <property type="evidence" value="ECO:0007669"/>
    <property type="project" value="UniProtKB-SubCell"/>
</dbReference>
<evidence type="ECO:0000256" key="5">
    <source>
        <dbReference type="ARBA" id="ARBA00022692"/>
    </source>
</evidence>
<dbReference type="EMBL" id="CP073910">
    <property type="protein sequence ID" value="QUT07716.1"/>
    <property type="molecule type" value="Genomic_DNA"/>
</dbReference>
<comment type="subcellular location">
    <subcellularLocation>
        <location evidence="1">Cell inner membrane</location>
    </subcellularLocation>
</comment>
<dbReference type="InterPro" id="IPR024961">
    <property type="entry name" value="T2SS_GspC_N"/>
</dbReference>
<gene>
    <name evidence="11" type="ORF">KFK14_10200</name>
</gene>
<sequence length="290" mass="29518">MPMPTIDTLRGRGSRTIASGRWLTLVELLLLALLAIQLARLVWAVVTPVGSFGDWRGRQAAIPAPAARQALFAAFDPFYRTAGGAQPGSVVTSLALTLYGTRVNEGSGIGSAIIATPDGVQNSFAVGDEIMPGVILKDVAFDHVVIDRGGAVENIFLDQSVAAPVADPEGSDASAPESAVPPIPPGGGGPVAAEGARRSPSVASIKSDIGFAPRLQNGKVTGLVLSPKGPAFQSAGFQPGDIIAQVNGRPISSAADVQALQSQLAPGARISLSVERGAAVVPIALILQGQ</sequence>